<dbReference type="Pfam" id="PF05970">
    <property type="entry name" value="PIF1"/>
    <property type="match status" value="1"/>
</dbReference>
<keyword evidence="3" id="KW-1185">Reference proteome</keyword>
<accession>C3JC37</accession>
<evidence type="ECO:0000313" key="2">
    <source>
        <dbReference type="EMBL" id="EEN82264.1"/>
    </source>
</evidence>
<dbReference type="Proteomes" id="UP000004295">
    <property type="component" value="Unassembled WGS sequence"/>
</dbReference>
<dbReference type="InterPro" id="IPR051055">
    <property type="entry name" value="PIF1_helicase"/>
</dbReference>
<dbReference type="RefSeq" id="WP_004334579.1">
    <property type="nucleotide sequence ID" value="NZ_ACNN01000029.1"/>
</dbReference>
<dbReference type="GO" id="GO:0006281">
    <property type="term" value="P:DNA repair"/>
    <property type="evidence" value="ECO:0007669"/>
    <property type="project" value="InterPro"/>
</dbReference>
<dbReference type="InterPro" id="IPR011990">
    <property type="entry name" value="TPR-like_helical_dom_sf"/>
</dbReference>
<proteinExistence type="predicted"/>
<dbReference type="InterPro" id="IPR027417">
    <property type="entry name" value="P-loop_NTPase"/>
</dbReference>
<dbReference type="eggNOG" id="COG0507">
    <property type="taxonomic scope" value="Bacteria"/>
</dbReference>
<dbReference type="PANTHER" id="PTHR47642:SF7">
    <property type="entry name" value="ATP-DEPENDENT DNA HELICASE PIF1"/>
    <property type="match status" value="1"/>
</dbReference>
<evidence type="ECO:0000259" key="1">
    <source>
        <dbReference type="Pfam" id="PF05970"/>
    </source>
</evidence>
<comment type="caution">
    <text evidence="2">The sequence shown here is derived from an EMBL/GenBank/DDBJ whole genome shotgun (WGS) entry which is preliminary data.</text>
</comment>
<dbReference type="STRING" id="553175.POREN0001_0435"/>
<dbReference type="PANTHER" id="PTHR47642">
    <property type="entry name" value="ATP-DEPENDENT DNA HELICASE"/>
    <property type="match status" value="1"/>
</dbReference>
<dbReference type="GeneID" id="93366481"/>
<evidence type="ECO:0000313" key="3">
    <source>
        <dbReference type="Proteomes" id="UP000004295"/>
    </source>
</evidence>
<dbReference type="eggNOG" id="COG0457">
    <property type="taxonomic scope" value="Bacteria"/>
</dbReference>
<dbReference type="FunFam" id="3.40.50.300:FF:001498">
    <property type="entry name" value="ATP-dependent DNA helicase"/>
    <property type="match status" value="1"/>
</dbReference>
<dbReference type="Gene3D" id="1.25.40.10">
    <property type="entry name" value="Tetratricopeptide repeat domain"/>
    <property type="match status" value="1"/>
</dbReference>
<dbReference type="Gene3D" id="3.40.50.300">
    <property type="entry name" value="P-loop containing nucleotide triphosphate hydrolases"/>
    <property type="match status" value="2"/>
</dbReference>
<dbReference type="InterPro" id="IPR010285">
    <property type="entry name" value="DNA_helicase_pif1-like_DEAD"/>
</dbReference>
<dbReference type="GO" id="GO:0000723">
    <property type="term" value="P:telomere maintenance"/>
    <property type="evidence" value="ECO:0007669"/>
    <property type="project" value="InterPro"/>
</dbReference>
<protein>
    <submittedName>
        <fullName evidence="2">Tetratricopeptide repeat protein</fullName>
    </submittedName>
</protein>
<reference evidence="2 3" key="1">
    <citation type="submission" date="2009-04" db="EMBL/GenBank/DDBJ databases">
        <authorList>
            <person name="Sebastian Y."/>
            <person name="Madupu R."/>
            <person name="Durkin A.S."/>
            <person name="Torralba M."/>
            <person name="Methe B."/>
            <person name="Sutton G.G."/>
            <person name="Strausberg R.L."/>
            <person name="Nelson K.E."/>
        </authorList>
    </citation>
    <scope>NUCLEOTIDE SEQUENCE [LARGE SCALE GENOMIC DNA]</scope>
    <source>
        <strain evidence="3">ATCC 35406 / BCRC 14492 / JCM 8526 / NCTC 13058 / HG 370</strain>
    </source>
</reference>
<dbReference type="SUPFAM" id="SSF52540">
    <property type="entry name" value="P-loop containing nucleoside triphosphate hydrolases"/>
    <property type="match status" value="2"/>
</dbReference>
<dbReference type="SUPFAM" id="SSF48452">
    <property type="entry name" value="TPR-like"/>
    <property type="match status" value="1"/>
</dbReference>
<dbReference type="AlphaFoldDB" id="C3JC37"/>
<dbReference type="GO" id="GO:0003678">
    <property type="term" value="F:DNA helicase activity"/>
    <property type="evidence" value="ECO:0007669"/>
    <property type="project" value="InterPro"/>
</dbReference>
<gene>
    <name evidence="2" type="ORF">POREN0001_0435</name>
</gene>
<dbReference type="CDD" id="cd18809">
    <property type="entry name" value="SF1_C_RecD"/>
    <property type="match status" value="1"/>
</dbReference>
<sequence>MSDPLIRIPDPENLEMQYLLQLVEETNRNIFLTGRAGTGKSSLLRHVSAHTKKEHVILAPTGISALNAGGQTIHSFFRLPFSPIPPSDKELLRNSLKRIRKEQRKLINKLQLIIIDEVSMVRADIVDAIDYLLRVIRGLMSTPFGGVQMLFVGDLFQLEPVVTRGETEIINRFYATPFFYGAAAFDTQKPLMIELNKVYRQTDRTFVSILDHIRTGNTSDQDVALLNERSGQNAALASSSDFNITLTSRRDRAMAINESQLAELESKKSEFKGSVSGEFPESSLPTDLALALKEGAQVMFIANDPNHEWVNGTLGRYLGANEEFGFIEVALEDGRECQVEPYTWENKRYSLNEENNTIEEEVIGRFTQYPLRLAWAITIHKSQGLTFDHATIDFSDGTFAAGQAYVALSRCRSLEGMNLLRPFRKQDVITRASIIEYYRAAANPQQLQVALEESHAYSLYQSALMLLNKGDLHQAITLFGQALNEKNIFDSPQARRLLLHKLYQVEGVIEQQKKKTKETKKDKAQLEKLALEYIEMGDQCLDEYDDPTSALNNYDKALALNPLHPTALARKGFALRSLGRIKEAHKLLKEGYEKLFRHLEVAMQFAFTNLEMGADKEAYKIMSRSVVEHPGNKPLLTKLIEVSEQLGYSEEAHRYQTMLNNLD</sequence>
<name>C3JC37_POREA</name>
<dbReference type="EMBL" id="ACNN01000029">
    <property type="protein sequence ID" value="EEN82264.1"/>
    <property type="molecule type" value="Genomic_DNA"/>
</dbReference>
<feature type="domain" description="DNA helicase Pif1-like DEAD-box helicase" evidence="1">
    <location>
        <begin position="23"/>
        <end position="222"/>
    </location>
</feature>
<organism evidence="2 3">
    <name type="scientific">Porphyromonas endodontalis (strain ATCC 35406 / DSM 24491 / JCM 8526 / CCUG 16442 / BCRC 14492 / NCTC 13058 / HG 370)</name>
    <name type="common">Bacteroides endodontalis</name>
    <dbReference type="NCBI Taxonomy" id="553175"/>
    <lineage>
        <taxon>Bacteria</taxon>
        <taxon>Pseudomonadati</taxon>
        <taxon>Bacteroidota</taxon>
        <taxon>Bacteroidia</taxon>
        <taxon>Bacteroidales</taxon>
        <taxon>Porphyromonadaceae</taxon>
        <taxon>Porphyromonas</taxon>
    </lineage>
</organism>